<feature type="region of interest" description="Disordered" evidence="1">
    <location>
        <begin position="217"/>
        <end position="237"/>
    </location>
</feature>
<evidence type="ECO:0000256" key="2">
    <source>
        <dbReference type="SAM" id="Phobius"/>
    </source>
</evidence>
<feature type="transmembrane region" description="Helical" evidence="2">
    <location>
        <begin position="56"/>
        <end position="76"/>
    </location>
</feature>
<sequence length="263" mass="29590">MEHIAEKDDSRSETSTEIANSWNDAQEGLLKAISERSNCMRWLHTQCNYHFDSMNFYLTIPNIILSTLNGGFTMSLTSVFPDLQAQHIATIIIGIISIFSAVLTTLNQYIKSQQMMEAHRAASISYGKLNRTINNELALRRDQRSNAIEFLKVVRSEQDRLENTAPSILPQVIHKFNKQFADRDIEKPEIAGDLDETNVNSTSKVRVAPAPLTIKPRARSARTNSSPVVTTDKTPFEALREPLVSQVDAVLFPSQTKSNIQKE</sequence>
<evidence type="ECO:0000313" key="3">
    <source>
        <dbReference type="EMBL" id="QHU09613.1"/>
    </source>
</evidence>
<evidence type="ECO:0008006" key="4">
    <source>
        <dbReference type="Google" id="ProtNLM"/>
    </source>
</evidence>
<name>A0A6C0JW42_9ZZZZ</name>
<evidence type="ECO:0000256" key="1">
    <source>
        <dbReference type="SAM" id="MobiDB-lite"/>
    </source>
</evidence>
<protein>
    <recommendedName>
        <fullName evidence="4">VP11</fullName>
    </recommendedName>
</protein>
<accession>A0A6C0JW42</accession>
<dbReference type="AlphaFoldDB" id="A0A6C0JW42"/>
<dbReference type="NCBIfam" id="NF033632">
    <property type="entry name" value="SLATT_4"/>
    <property type="match status" value="1"/>
</dbReference>
<dbReference type="EMBL" id="MN740740">
    <property type="protein sequence ID" value="QHU09613.1"/>
    <property type="molecule type" value="Genomic_DNA"/>
</dbReference>
<keyword evidence="2" id="KW-1133">Transmembrane helix</keyword>
<feature type="compositionally biased region" description="Polar residues" evidence="1">
    <location>
        <begin position="221"/>
        <end position="233"/>
    </location>
</feature>
<keyword evidence="2" id="KW-0812">Transmembrane</keyword>
<organism evidence="3">
    <name type="scientific">viral metagenome</name>
    <dbReference type="NCBI Taxonomy" id="1070528"/>
    <lineage>
        <taxon>unclassified sequences</taxon>
        <taxon>metagenomes</taxon>
        <taxon>organismal metagenomes</taxon>
    </lineage>
</organism>
<keyword evidence="2" id="KW-0472">Membrane</keyword>
<proteinExistence type="predicted"/>
<feature type="transmembrane region" description="Helical" evidence="2">
    <location>
        <begin position="88"/>
        <end position="110"/>
    </location>
</feature>
<reference evidence="3" key="1">
    <citation type="journal article" date="2020" name="Nature">
        <title>Giant virus diversity and host interactions through global metagenomics.</title>
        <authorList>
            <person name="Schulz F."/>
            <person name="Roux S."/>
            <person name="Paez-Espino D."/>
            <person name="Jungbluth S."/>
            <person name="Walsh D.A."/>
            <person name="Denef V.J."/>
            <person name="McMahon K.D."/>
            <person name="Konstantinidis K.T."/>
            <person name="Eloe-Fadrosh E.A."/>
            <person name="Kyrpides N.C."/>
            <person name="Woyke T."/>
        </authorList>
    </citation>
    <scope>NUCLEOTIDE SEQUENCE</scope>
    <source>
        <strain evidence="3">GVMAG-S-1101164-105</strain>
    </source>
</reference>